<keyword evidence="4" id="KW-1185">Reference proteome</keyword>
<reference evidence="3" key="1">
    <citation type="journal article" date="2020" name="New Phytol.">
        <title>Comparative genomics reveals dynamic genome evolution in host specialist ectomycorrhizal fungi.</title>
        <authorList>
            <person name="Lofgren L.A."/>
            <person name="Nguyen N.H."/>
            <person name="Vilgalys R."/>
            <person name="Ruytinx J."/>
            <person name="Liao H.L."/>
            <person name="Branco S."/>
            <person name="Kuo A."/>
            <person name="LaButti K."/>
            <person name="Lipzen A."/>
            <person name="Andreopoulos W."/>
            <person name="Pangilinan J."/>
            <person name="Riley R."/>
            <person name="Hundley H."/>
            <person name="Na H."/>
            <person name="Barry K."/>
            <person name="Grigoriev I.V."/>
            <person name="Stajich J.E."/>
            <person name="Kennedy P.G."/>
        </authorList>
    </citation>
    <scope>NUCLEOTIDE SEQUENCE</scope>
    <source>
        <strain evidence="3">FC203</strain>
    </source>
</reference>
<feature type="domain" description="C2H2-type" evidence="2">
    <location>
        <begin position="21"/>
        <end position="44"/>
    </location>
</feature>
<dbReference type="AlphaFoldDB" id="A0AAD4ED65"/>
<accession>A0AAD4ED65</accession>
<evidence type="ECO:0000313" key="3">
    <source>
        <dbReference type="EMBL" id="KAG1904088.1"/>
    </source>
</evidence>
<protein>
    <recommendedName>
        <fullName evidence="2">C2H2-type domain-containing protein</fullName>
    </recommendedName>
</protein>
<proteinExistence type="predicted"/>
<dbReference type="PROSITE" id="PS00028">
    <property type="entry name" value="ZINC_FINGER_C2H2_1"/>
    <property type="match status" value="1"/>
</dbReference>
<sequence>MPANATNSCPCPDHSTLQLPCSHPSCQQYFKTAAGRTKHRLSAHPIIPQPVSAPCPPSPELLDPGNDQQHEDDVPFNADEVPRPLSPPADVNAEFYGPKNQFYRNYHKGLDGRPCDENGVFLSPGTLPSPLVERPADDWTPFRDRIEFKAAKFLFCKDQMSASHIDTLLDLWAATLAKHDDHLPFANHRDLYQTIDSIPLGDVPWQNFAVKFCGDKPDVDIPPWMNSFYDVWFRDPHEVVCNMLANPMYADEMDYQPYHEYASATDECQWKDFMSADWAWDQADEISKDPDTVGATFVPIILGSDKTTVLVGTGNNEYYPLYLSIGNVLYKAARVHAEDLKFRKFRRQQFHSSLSKILQPLKPGMTKPEVARFGDGHFHCVVYGLGPYITDYEEQVLLGCIVKCWCARCLASRLNLDDDALDRCCKYVDALVEEGTLLEIWDDYGIVGDIVPFTNDFPRADINRLIAPDLLHQLIKGAFKDHLVDWVEKYLIAAVASFTGLRCFPEGQGFKQWTGDDSKALMKVYLPAIEGHLPQDIVHAFRALLEFCYLVCRNIITEKTLTEIQDALTRFHHYHEAFRDAGVVPTFSLPRQHSLKHYIQLIRLFSAPNSLCSLITKSKHIKAVKEPWRRSSRFNALGQMLQTNQRLDKLAALRVDFTRCNMLSDLDDAGGGHACATDSAPPNGSNANVLDVDEGHDDGEVDDESTVLQADVQLALTPHVFIRLIPPNDNMRMEYICACHQWRNGHARNDCVFVSTKPELKGMQGFDIACVLCFFSFTFQGTTYPCAVIRWFNTVGDSPDEDTGMWIVRPAYRANHSPHMSIIHIDSIYHAAHLIPVYGTQFVSHDLKYYQSYDSFRAYYVNKYADHHTFEIAF</sequence>
<dbReference type="Pfam" id="PF18759">
    <property type="entry name" value="Plavaka"/>
    <property type="match status" value="1"/>
</dbReference>
<dbReference type="RefSeq" id="XP_041229663.1">
    <property type="nucleotide sequence ID" value="XM_041364139.1"/>
</dbReference>
<dbReference type="Proteomes" id="UP001195769">
    <property type="component" value="Unassembled WGS sequence"/>
</dbReference>
<dbReference type="EMBL" id="JABBWK010000011">
    <property type="protein sequence ID" value="KAG1904088.1"/>
    <property type="molecule type" value="Genomic_DNA"/>
</dbReference>
<organism evidence="3 4">
    <name type="scientific">Suillus fuscotomentosus</name>
    <dbReference type="NCBI Taxonomy" id="1912939"/>
    <lineage>
        <taxon>Eukaryota</taxon>
        <taxon>Fungi</taxon>
        <taxon>Dikarya</taxon>
        <taxon>Basidiomycota</taxon>
        <taxon>Agaricomycotina</taxon>
        <taxon>Agaricomycetes</taxon>
        <taxon>Agaricomycetidae</taxon>
        <taxon>Boletales</taxon>
        <taxon>Suillineae</taxon>
        <taxon>Suillaceae</taxon>
        <taxon>Suillus</taxon>
    </lineage>
</organism>
<evidence type="ECO:0000313" key="4">
    <source>
        <dbReference type="Proteomes" id="UP001195769"/>
    </source>
</evidence>
<feature type="region of interest" description="Disordered" evidence="1">
    <location>
        <begin position="47"/>
        <end position="73"/>
    </location>
</feature>
<feature type="compositionally biased region" description="Pro residues" evidence="1">
    <location>
        <begin position="47"/>
        <end position="59"/>
    </location>
</feature>
<dbReference type="InterPro" id="IPR041078">
    <property type="entry name" value="Plavaka"/>
</dbReference>
<dbReference type="GeneID" id="64658437"/>
<dbReference type="InterPro" id="IPR013087">
    <property type="entry name" value="Znf_C2H2_type"/>
</dbReference>
<evidence type="ECO:0000256" key="1">
    <source>
        <dbReference type="SAM" id="MobiDB-lite"/>
    </source>
</evidence>
<comment type="caution">
    <text evidence="3">The sequence shown here is derived from an EMBL/GenBank/DDBJ whole genome shotgun (WGS) entry which is preliminary data.</text>
</comment>
<evidence type="ECO:0000259" key="2">
    <source>
        <dbReference type="PROSITE" id="PS00028"/>
    </source>
</evidence>
<gene>
    <name evidence="3" type="ORF">F5891DRAFT_1126963</name>
</gene>
<name>A0AAD4ED65_9AGAM</name>